<organism evidence="2">
    <name type="scientific">viral metagenome</name>
    <dbReference type="NCBI Taxonomy" id="1070528"/>
    <lineage>
        <taxon>unclassified sequences</taxon>
        <taxon>metagenomes</taxon>
        <taxon>organismal metagenomes</taxon>
    </lineage>
</organism>
<keyword evidence="1" id="KW-0812">Transmembrane</keyword>
<reference evidence="2" key="1">
    <citation type="journal article" date="2020" name="Nature">
        <title>Giant virus diversity and host interactions through global metagenomics.</title>
        <authorList>
            <person name="Schulz F."/>
            <person name="Roux S."/>
            <person name="Paez-Espino D."/>
            <person name="Jungbluth S."/>
            <person name="Walsh D.A."/>
            <person name="Denef V.J."/>
            <person name="McMahon K.D."/>
            <person name="Konstantinidis K.T."/>
            <person name="Eloe-Fadrosh E.A."/>
            <person name="Kyrpides N.C."/>
            <person name="Woyke T."/>
        </authorList>
    </citation>
    <scope>NUCLEOTIDE SEQUENCE</scope>
    <source>
        <strain evidence="2">GVMAG-S-1091796-13</strain>
    </source>
</reference>
<dbReference type="EMBL" id="MN740714">
    <property type="protein sequence ID" value="QHS80569.1"/>
    <property type="molecule type" value="Genomic_DNA"/>
</dbReference>
<dbReference type="EMBL" id="MN740715">
    <property type="protein sequence ID" value="QHS80625.1"/>
    <property type="molecule type" value="Genomic_DNA"/>
</dbReference>
<sequence length="186" mass="20623">MQYVTTFDNQISSLMNQYVKKPTIIRGIVHLLLILYVARLAPSLPRQVLILFENQYFKLFIFSLVLWTAQFSPSTSILIALAFMVTVNYSTNKALWEFLENVESAAPMAESAAPMIIESTTLAPAPMETQAPVIIETTTPVPVIAAVTEVPKSVVSEPAECYPIRRYDMSKVGPSSGDSAQQEFSK</sequence>
<protein>
    <submittedName>
        <fullName evidence="2">Uncharacterized protein</fullName>
    </submittedName>
</protein>
<dbReference type="AlphaFoldDB" id="A0A6C0AL95"/>
<feature type="transmembrane region" description="Helical" evidence="1">
    <location>
        <begin position="23"/>
        <end position="41"/>
    </location>
</feature>
<evidence type="ECO:0000313" key="2">
    <source>
        <dbReference type="EMBL" id="QHS80569.1"/>
    </source>
</evidence>
<accession>A0A6C0AL95</accession>
<keyword evidence="1" id="KW-0472">Membrane</keyword>
<feature type="transmembrane region" description="Helical" evidence="1">
    <location>
        <begin position="61"/>
        <end position="85"/>
    </location>
</feature>
<evidence type="ECO:0000256" key="1">
    <source>
        <dbReference type="SAM" id="Phobius"/>
    </source>
</evidence>
<keyword evidence="1" id="KW-1133">Transmembrane helix</keyword>
<name>A0A6C0AL95_9ZZZZ</name>
<proteinExistence type="predicted"/>